<protein>
    <submittedName>
        <fullName evidence="1">Uncharacterized protein</fullName>
    </submittedName>
</protein>
<name>A0A2W1KLZ1_ACIFR</name>
<reference evidence="1 2" key="1">
    <citation type="submission" date="2018-06" db="EMBL/GenBank/DDBJ databases">
        <title>Draft sequence of Acidithiobacillus ferrooxidans CCM 4253.</title>
        <authorList>
            <person name="Moya-Beltran A."/>
            <person name="Castro M."/>
            <person name="Covarrubias P.C."/>
            <person name="Issotta F."/>
            <person name="Janiczek O."/>
            <person name="Mandl M."/>
            <person name="Kucera J."/>
            <person name="Quatrini R."/>
        </authorList>
    </citation>
    <scope>NUCLEOTIDE SEQUENCE [LARGE SCALE GENOMIC DNA]</scope>
    <source>
        <strain evidence="1 2">CCM 4253</strain>
    </source>
</reference>
<gene>
    <name evidence="1" type="ORF">DN052_07640</name>
</gene>
<dbReference type="AlphaFoldDB" id="A0A2W1KLZ1"/>
<evidence type="ECO:0000313" key="2">
    <source>
        <dbReference type="Proteomes" id="UP000248886"/>
    </source>
</evidence>
<accession>A0A2W1KLZ1</accession>
<organism evidence="1 2">
    <name type="scientific">Acidithiobacillus ferrooxidans</name>
    <name type="common">Thiobacillus ferrooxidans</name>
    <dbReference type="NCBI Taxonomy" id="920"/>
    <lineage>
        <taxon>Bacteria</taxon>
        <taxon>Pseudomonadati</taxon>
        <taxon>Pseudomonadota</taxon>
        <taxon>Acidithiobacillia</taxon>
        <taxon>Acidithiobacillales</taxon>
        <taxon>Acidithiobacillaceae</taxon>
        <taxon>Acidithiobacillus</taxon>
    </lineage>
</organism>
<dbReference type="EMBL" id="QKQP01000001">
    <property type="protein sequence ID" value="PZD82854.1"/>
    <property type="molecule type" value="Genomic_DNA"/>
</dbReference>
<comment type="caution">
    <text evidence="1">The sequence shown here is derived from an EMBL/GenBank/DDBJ whole genome shotgun (WGS) entry which is preliminary data.</text>
</comment>
<dbReference type="RefSeq" id="WP_054608935.1">
    <property type="nucleotide sequence ID" value="NZ_AP025160.1"/>
</dbReference>
<sequence>MTKIRIESDFRDYYDHAFCGAWETPDFTYERMSTGGMSRPAMFVAFESVGLNTPRHGLVRDLIPELKKEYAGYCEHLNLKVVVHTSEYAHAGEGKELLAYDQAMKKRRNAFAVEFIPTALGNNHATSYRYLRVGTRVFWMEYESQDDWRSNCGDCSVKYLSESADTVTAEAVFFRESPLLALDFLKVGQKMLAIDLNVAPGLRGTGIEKIMKPDGVYQEVQNWYRNTNV</sequence>
<dbReference type="OrthoDB" id="9342839at2"/>
<proteinExistence type="predicted"/>
<evidence type="ECO:0000313" key="1">
    <source>
        <dbReference type="EMBL" id="PZD82854.1"/>
    </source>
</evidence>
<dbReference type="Proteomes" id="UP000248886">
    <property type="component" value="Unassembled WGS sequence"/>
</dbReference>